<reference evidence="3 4" key="1">
    <citation type="journal article" date="2019" name="Sci. Rep.">
        <title>A multi-omics analysis of the grapevine pathogen Lasiodiplodia theobromae reveals that temperature affects the expression of virulence- and pathogenicity-related genes.</title>
        <authorList>
            <person name="Felix C."/>
            <person name="Meneses R."/>
            <person name="Goncalves M.F.M."/>
            <person name="Tilleman L."/>
            <person name="Duarte A.S."/>
            <person name="Jorrin-Novo J.V."/>
            <person name="Van de Peer Y."/>
            <person name="Deforce D."/>
            <person name="Van Nieuwerburgh F."/>
            <person name="Esteves A.C."/>
            <person name="Alves A."/>
        </authorList>
    </citation>
    <scope>NUCLEOTIDE SEQUENCE [LARGE SCALE GENOMIC DNA]</scope>
    <source>
        <strain evidence="3 4">LA-SOL3</strain>
    </source>
</reference>
<dbReference type="AlphaFoldDB" id="A0A5N5DSY0"/>
<keyword evidence="3" id="KW-0808">Transferase</keyword>
<evidence type="ECO:0000313" key="3">
    <source>
        <dbReference type="EMBL" id="KAB2581126.1"/>
    </source>
</evidence>
<organism evidence="3 4">
    <name type="scientific">Lasiodiplodia theobromae</name>
    <dbReference type="NCBI Taxonomy" id="45133"/>
    <lineage>
        <taxon>Eukaryota</taxon>
        <taxon>Fungi</taxon>
        <taxon>Dikarya</taxon>
        <taxon>Ascomycota</taxon>
        <taxon>Pezizomycotina</taxon>
        <taxon>Dothideomycetes</taxon>
        <taxon>Dothideomycetes incertae sedis</taxon>
        <taxon>Botryosphaeriales</taxon>
        <taxon>Botryosphaeriaceae</taxon>
        <taxon>Lasiodiplodia</taxon>
    </lineage>
</organism>
<evidence type="ECO:0000313" key="4">
    <source>
        <dbReference type="Proteomes" id="UP000325902"/>
    </source>
</evidence>
<evidence type="ECO:0000259" key="2">
    <source>
        <dbReference type="Pfam" id="PF08242"/>
    </source>
</evidence>
<dbReference type="Gene3D" id="3.40.50.150">
    <property type="entry name" value="Vaccinia Virus protein VP39"/>
    <property type="match status" value="1"/>
</dbReference>
<feature type="compositionally biased region" description="Low complexity" evidence="1">
    <location>
        <begin position="141"/>
        <end position="169"/>
    </location>
</feature>
<dbReference type="EMBL" id="VCHE01000001">
    <property type="protein sequence ID" value="KAB2581126.1"/>
    <property type="molecule type" value="Genomic_DNA"/>
</dbReference>
<feature type="domain" description="Methyltransferase type 12" evidence="2">
    <location>
        <begin position="300"/>
        <end position="417"/>
    </location>
</feature>
<feature type="compositionally biased region" description="Pro residues" evidence="1">
    <location>
        <begin position="108"/>
        <end position="132"/>
    </location>
</feature>
<dbReference type="PANTHER" id="PTHR43464">
    <property type="entry name" value="METHYLTRANSFERASE"/>
    <property type="match status" value="1"/>
</dbReference>
<dbReference type="CDD" id="cd02440">
    <property type="entry name" value="AdoMet_MTases"/>
    <property type="match status" value="1"/>
</dbReference>
<dbReference type="GO" id="GO:0032259">
    <property type="term" value="P:methylation"/>
    <property type="evidence" value="ECO:0007669"/>
    <property type="project" value="UniProtKB-KW"/>
</dbReference>
<dbReference type="InterPro" id="IPR029063">
    <property type="entry name" value="SAM-dependent_MTases_sf"/>
</dbReference>
<keyword evidence="4" id="KW-1185">Reference proteome</keyword>
<accession>A0A5N5DSY0</accession>
<dbReference type="Proteomes" id="UP000325902">
    <property type="component" value="Unassembled WGS sequence"/>
</dbReference>
<proteinExistence type="predicted"/>
<dbReference type="PANTHER" id="PTHR43464:SF52">
    <property type="entry name" value="PUTATIVE-RELATED"/>
    <property type="match status" value="1"/>
</dbReference>
<dbReference type="SUPFAM" id="SSF53335">
    <property type="entry name" value="S-adenosyl-L-methionine-dependent methyltransferases"/>
    <property type="match status" value="1"/>
</dbReference>
<keyword evidence="3" id="KW-0489">Methyltransferase</keyword>
<feature type="region of interest" description="Disordered" evidence="1">
    <location>
        <begin position="17"/>
        <end position="80"/>
    </location>
</feature>
<dbReference type="OrthoDB" id="66144at2759"/>
<name>A0A5N5DSY0_9PEZI</name>
<feature type="region of interest" description="Disordered" evidence="1">
    <location>
        <begin position="92"/>
        <end position="229"/>
    </location>
</feature>
<dbReference type="InterPro" id="IPR013217">
    <property type="entry name" value="Methyltransf_12"/>
</dbReference>
<evidence type="ECO:0000256" key="1">
    <source>
        <dbReference type="SAM" id="MobiDB-lite"/>
    </source>
</evidence>
<sequence>MTQPSLTTTFDTSLIDLAALPGTRQHRRRLRQEKQQQSSQQFGSFSTTEPDTEDDEDINTGADDFAEDVPSQAAASNSNDFLFTTSGALARTPALSSDEDSDSGEENAPPPLLSRPPLPRPPLASPQPPRLRPTPKRSPVSASAAAARASSQAKRASATPTSSSKHPQPSSSPTPSSPSSPPTSVVAAAEQSSRRPPAKRRKMARDASSPSTGAGTPFASAPASQQQVDPVVERAVGKTATPVRHLDNVAAYDAWAAVYDSDGNILQSVDDLELEGMLPRFLESAAGKVGGGEDEVFRVLDLGCGTGRNTEKVVRWWEEEAAKRKLKRRMEVTGVDASKGMLEKAKGRLIPLVEDSDVTTLNLLNIDPFASSSSAYIATPLERQPPFHAVVSTLVLEHLPLATFFRTLAALLAPGAIALITNMHPDMGAVSQAGFVSTDADGKQVKVRGKSWAHGIRETVEAATEVGLTVVDVVGGASAGGVKGVRERSVDEELIKSGRVGERGWKWVGTKVWYGFVVNKADGSSSEVERE</sequence>
<gene>
    <name evidence="3" type="ORF">DBV05_g290</name>
</gene>
<protein>
    <submittedName>
        <fullName evidence="3">Putative methyltransferase AN0656</fullName>
    </submittedName>
</protein>
<dbReference type="Pfam" id="PF08242">
    <property type="entry name" value="Methyltransf_12"/>
    <property type="match status" value="1"/>
</dbReference>
<comment type="caution">
    <text evidence="3">The sequence shown here is derived from an EMBL/GenBank/DDBJ whole genome shotgun (WGS) entry which is preliminary data.</text>
</comment>
<feature type="compositionally biased region" description="Pro residues" evidence="1">
    <location>
        <begin position="170"/>
        <end position="181"/>
    </location>
</feature>
<dbReference type="GO" id="GO:0010420">
    <property type="term" value="F:polyprenyldihydroxybenzoate methyltransferase activity"/>
    <property type="evidence" value="ECO:0007669"/>
    <property type="project" value="TreeGrafter"/>
</dbReference>